<feature type="transmembrane region" description="Helical" evidence="2">
    <location>
        <begin position="257"/>
        <end position="277"/>
    </location>
</feature>
<dbReference type="EMBL" id="LVYI01000005">
    <property type="protein sequence ID" value="OAP58802.1"/>
    <property type="molecule type" value="Genomic_DNA"/>
</dbReference>
<dbReference type="AlphaFoldDB" id="A0A178ZGM8"/>
<organism evidence="4 5">
    <name type="scientific">Fonsecaea erecta</name>
    <dbReference type="NCBI Taxonomy" id="1367422"/>
    <lineage>
        <taxon>Eukaryota</taxon>
        <taxon>Fungi</taxon>
        <taxon>Dikarya</taxon>
        <taxon>Ascomycota</taxon>
        <taxon>Pezizomycotina</taxon>
        <taxon>Eurotiomycetes</taxon>
        <taxon>Chaetothyriomycetidae</taxon>
        <taxon>Chaetothyriales</taxon>
        <taxon>Herpotrichiellaceae</taxon>
        <taxon>Fonsecaea</taxon>
    </lineage>
</organism>
<feature type="transmembrane region" description="Helical" evidence="2">
    <location>
        <begin position="190"/>
        <end position="209"/>
    </location>
</feature>
<proteinExistence type="predicted"/>
<dbReference type="OrthoDB" id="2560628at2759"/>
<protein>
    <recommendedName>
        <fullName evidence="3">DUF7702 domain-containing protein</fullName>
    </recommendedName>
</protein>
<evidence type="ECO:0000256" key="2">
    <source>
        <dbReference type="SAM" id="Phobius"/>
    </source>
</evidence>
<keyword evidence="2" id="KW-1133">Transmembrane helix</keyword>
<dbReference type="RefSeq" id="XP_018692169.1">
    <property type="nucleotide sequence ID" value="XM_018837609.1"/>
</dbReference>
<keyword evidence="2" id="KW-0472">Membrane</keyword>
<keyword evidence="2" id="KW-0812">Transmembrane</keyword>
<feature type="transmembrane region" description="Helical" evidence="2">
    <location>
        <begin position="48"/>
        <end position="68"/>
    </location>
</feature>
<dbReference type="InterPro" id="IPR056119">
    <property type="entry name" value="DUF7702"/>
</dbReference>
<feature type="transmembrane region" description="Helical" evidence="2">
    <location>
        <begin position="106"/>
        <end position="130"/>
    </location>
</feature>
<feature type="region of interest" description="Disordered" evidence="1">
    <location>
        <begin position="1"/>
        <end position="38"/>
    </location>
</feature>
<comment type="caution">
    <text evidence="4">The sequence shown here is derived from an EMBL/GenBank/DDBJ whole genome shotgun (WGS) entry which is preliminary data.</text>
</comment>
<feature type="domain" description="DUF7702" evidence="3">
    <location>
        <begin position="44"/>
        <end position="279"/>
    </location>
</feature>
<evidence type="ECO:0000256" key="1">
    <source>
        <dbReference type="SAM" id="MobiDB-lite"/>
    </source>
</evidence>
<gene>
    <name evidence="4" type="ORF">AYL99_06099</name>
</gene>
<name>A0A178ZGM8_9EURO</name>
<feature type="transmembrane region" description="Helical" evidence="2">
    <location>
        <begin position="75"/>
        <end position="94"/>
    </location>
</feature>
<feature type="compositionally biased region" description="Polar residues" evidence="1">
    <location>
        <begin position="299"/>
        <end position="316"/>
    </location>
</feature>
<keyword evidence="5" id="KW-1185">Reference proteome</keyword>
<dbReference type="PANTHER" id="PTHR42109:SF3">
    <property type="entry name" value="INTEGRAL MEMBRANE PROTEIN (AFU_ORTHOLOGUE AFUA_5G00100)"/>
    <property type="match status" value="1"/>
</dbReference>
<evidence type="ECO:0000259" key="3">
    <source>
        <dbReference type="Pfam" id="PF24800"/>
    </source>
</evidence>
<evidence type="ECO:0000313" key="5">
    <source>
        <dbReference type="Proteomes" id="UP000078343"/>
    </source>
</evidence>
<evidence type="ECO:0000313" key="4">
    <source>
        <dbReference type="EMBL" id="OAP58802.1"/>
    </source>
</evidence>
<sequence length="316" mass="33821">MPPSSNSTRPHILRPSNLSSPTSSPPPKPSRPNISEKPAMTLDSVTKLSIAELAIYVALLPLTGWLLYRHGRRAIVAFFFVVAFEVLRIVAAGIQIGDHNSPHPSISGTIVSSVGLSPLLLATAGFLALLKGYYATSNRNDAATLIEEAGIHVGAISGIALLATGGAKLGGDHNTQSDINTAYTLLKTGAIILLLTWIAVFLLCAHLCLKLHKQRAAGFLMVLASVFIGVRAIYSVVYAFDHARSLSPFTGSFAVKFVLIFLVQLISILFLLAVAFVTRNLLADHGVGRWDQERRDATRSQYSQGISIPLTPGSSK</sequence>
<dbReference type="Proteomes" id="UP000078343">
    <property type="component" value="Unassembled WGS sequence"/>
</dbReference>
<dbReference type="Pfam" id="PF24800">
    <property type="entry name" value="DUF7702"/>
    <property type="match status" value="1"/>
</dbReference>
<feature type="region of interest" description="Disordered" evidence="1">
    <location>
        <begin position="295"/>
        <end position="316"/>
    </location>
</feature>
<dbReference type="GeneID" id="30010267"/>
<dbReference type="PANTHER" id="PTHR42109">
    <property type="entry name" value="UNPLACED GENOMIC SCAFFOLD UM_SCAF_CONTIG_1.265, WHOLE GENOME SHOTGUN SEQUENCE"/>
    <property type="match status" value="1"/>
</dbReference>
<reference evidence="4 5" key="1">
    <citation type="submission" date="2016-04" db="EMBL/GenBank/DDBJ databases">
        <title>Draft genome of Fonsecaea erecta CBS 125763.</title>
        <authorList>
            <person name="Weiss V.A."/>
            <person name="Vicente V.A."/>
            <person name="Raittz R.T."/>
            <person name="Moreno L.F."/>
            <person name="De Souza E.M."/>
            <person name="Pedrosa F.O."/>
            <person name="Steffens M.B."/>
            <person name="Faoro H."/>
            <person name="Tadra-Sfeir M.Z."/>
            <person name="Najafzadeh M.J."/>
            <person name="Felipe M.S."/>
            <person name="Teixeira M."/>
            <person name="Sun J."/>
            <person name="Xi L."/>
            <person name="Gomes R."/>
            <person name="De Azevedo C.M."/>
            <person name="Salgado C.G."/>
            <person name="Da Silva M.B."/>
            <person name="Nascimento M.F."/>
            <person name="Queiroz-Telles F."/>
            <person name="Attili D.S."/>
            <person name="Gorbushina A."/>
        </authorList>
    </citation>
    <scope>NUCLEOTIDE SEQUENCE [LARGE SCALE GENOMIC DNA]</scope>
    <source>
        <strain evidence="4 5">CBS 125763</strain>
    </source>
</reference>
<feature type="transmembrane region" description="Helical" evidence="2">
    <location>
        <begin position="151"/>
        <end position="170"/>
    </location>
</feature>
<feature type="transmembrane region" description="Helical" evidence="2">
    <location>
        <begin position="216"/>
        <end position="237"/>
    </location>
</feature>
<accession>A0A178ZGM8</accession>